<dbReference type="InterPro" id="IPR026634">
    <property type="entry name" value="TPST-like"/>
</dbReference>
<gene>
    <name evidence="2" type="ORF">PVT68_10725</name>
</gene>
<dbReference type="RefSeq" id="WP_280317907.1">
    <property type="nucleotide sequence ID" value="NZ_CP118605.1"/>
</dbReference>
<dbReference type="PANTHER" id="PTHR12788">
    <property type="entry name" value="PROTEIN-TYROSINE SULFOTRANSFERASE 2"/>
    <property type="match status" value="1"/>
</dbReference>
<organism evidence="2 3">
    <name type="scientific">Microbulbifer bruguierae</name>
    <dbReference type="NCBI Taxonomy" id="3029061"/>
    <lineage>
        <taxon>Bacteria</taxon>
        <taxon>Pseudomonadati</taxon>
        <taxon>Pseudomonadota</taxon>
        <taxon>Gammaproteobacteria</taxon>
        <taxon>Cellvibrionales</taxon>
        <taxon>Microbulbiferaceae</taxon>
        <taxon>Microbulbifer</taxon>
    </lineage>
</organism>
<evidence type="ECO:0000256" key="1">
    <source>
        <dbReference type="ARBA" id="ARBA00022679"/>
    </source>
</evidence>
<sequence length="404" mass="44762">MDINDTDFSSPIFIVGPPRSGTSLLSAIIGSHSRIACGPETDLFRAIPVEQAEGIASNKEWASLAVERLECIKYPDGKSLASHFGLTSDLLHAQLLAQGSSVRSIYSALPGALANARGKARWAEKTPRHLFYVELIRELFPKAKILRIVRDPRDSVPSVIKNIGLSESMIGEFYRWAAVYSKTDHFFGTDVDSMTVRYEDLVLQPRQEVETICKFIGEEFEPSMLDRSNANDVRVASETWKKDIDKKITAENIYSWRSSLDLDLARTASLICWEALEDLGYPAPVKPVRDIKVFPLGENFGVANESHVISCAKKGIRYSASPEPYPASIGDAFKLCPDVVLGDIPLGKKPSKRIENFLEAIGRIVLRFFRGKPVTVDPDLKLGVGVLNRMVGKIALILGNRRSI</sequence>
<name>A0ABY8N9Z1_9GAMM</name>
<dbReference type="PANTHER" id="PTHR12788:SF10">
    <property type="entry name" value="PROTEIN-TYROSINE SULFOTRANSFERASE"/>
    <property type="match status" value="1"/>
</dbReference>
<dbReference type="Pfam" id="PF13469">
    <property type="entry name" value="Sulfotransfer_3"/>
    <property type="match status" value="1"/>
</dbReference>
<dbReference type="Proteomes" id="UP001236500">
    <property type="component" value="Chromosome"/>
</dbReference>
<protein>
    <submittedName>
        <fullName evidence="2">Sulfotransferase</fullName>
    </submittedName>
</protein>
<dbReference type="InterPro" id="IPR027417">
    <property type="entry name" value="P-loop_NTPase"/>
</dbReference>
<accession>A0ABY8N9Z1</accession>
<evidence type="ECO:0000313" key="3">
    <source>
        <dbReference type="Proteomes" id="UP001236500"/>
    </source>
</evidence>
<dbReference type="SUPFAM" id="SSF52540">
    <property type="entry name" value="P-loop containing nucleoside triphosphate hydrolases"/>
    <property type="match status" value="1"/>
</dbReference>
<keyword evidence="3" id="KW-1185">Reference proteome</keyword>
<keyword evidence="1" id="KW-0808">Transferase</keyword>
<proteinExistence type="predicted"/>
<dbReference type="Gene3D" id="3.40.50.300">
    <property type="entry name" value="P-loop containing nucleotide triphosphate hydrolases"/>
    <property type="match status" value="1"/>
</dbReference>
<dbReference type="EMBL" id="CP118605">
    <property type="protein sequence ID" value="WGL15244.1"/>
    <property type="molecule type" value="Genomic_DNA"/>
</dbReference>
<reference evidence="2 3" key="1">
    <citation type="submission" date="2023-02" db="EMBL/GenBank/DDBJ databases">
        <title>Description and genomic characterization of Microbulbifer bruguierae sp. nov., isolated from the sediment of mangrove plant Bruguiera sexangula.</title>
        <authorList>
            <person name="Long M."/>
        </authorList>
    </citation>
    <scope>NUCLEOTIDE SEQUENCE [LARGE SCALE GENOMIC DNA]</scope>
    <source>
        <strain evidence="2 3">H12</strain>
    </source>
</reference>
<evidence type="ECO:0000313" key="2">
    <source>
        <dbReference type="EMBL" id="WGL15244.1"/>
    </source>
</evidence>